<feature type="coiled-coil region" evidence="5">
    <location>
        <begin position="589"/>
        <end position="616"/>
    </location>
</feature>
<feature type="domain" description="BRO1" evidence="7">
    <location>
        <begin position="1"/>
        <end position="414"/>
    </location>
</feature>
<evidence type="ECO:0000256" key="1">
    <source>
        <dbReference type="ARBA" id="ARBA00004177"/>
    </source>
</evidence>
<dbReference type="InterPro" id="IPR004328">
    <property type="entry name" value="BRO1_dom"/>
</dbReference>
<dbReference type="InterPro" id="IPR025304">
    <property type="entry name" value="ALIX_V_dom"/>
</dbReference>
<dbReference type="Pfam" id="PF13949">
    <property type="entry name" value="ALIX_LYPXL_bnd"/>
    <property type="match status" value="1"/>
</dbReference>
<protein>
    <submittedName>
        <fullName evidence="8">ALIX V-shaped domain binding to HIV</fullName>
    </submittedName>
</protein>
<comment type="caution">
    <text evidence="8">The sequence shown here is derived from an EMBL/GenBank/DDBJ whole genome shotgun (WGS) entry which is preliminary data.</text>
</comment>
<organism evidence="8 9">
    <name type="scientific">Blattamonas nauphoetae</name>
    <dbReference type="NCBI Taxonomy" id="2049346"/>
    <lineage>
        <taxon>Eukaryota</taxon>
        <taxon>Metamonada</taxon>
        <taxon>Preaxostyla</taxon>
        <taxon>Oxymonadida</taxon>
        <taxon>Blattamonas</taxon>
    </lineage>
</organism>
<dbReference type="Pfam" id="PF03097">
    <property type="entry name" value="BRO1"/>
    <property type="match status" value="1"/>
</dbReference>
<comment type="subcellular location">
    <subcellularLocation>
        <location evidence="2">Cytoplasm</location>
    </subcellularLocation>
    <subcellularLocation>
        <location evidence="1">Endosome</location>
    </subcellularLocation>
</comment>
<evidence type="ECO:0000313" key="9">
    <source>
        <dbReference type="Proteomes" id="UP001281761"/>
    </source>
</evidence>
<evidence type="ECO:0000256" key="3">
    <source>
        <dbReference type="ARBA" id="ARBA00022490"/>
    </source>
</evidence>
<dbReference type="PROSITE" id="PS51180">
    <property type="entry name" value="BRO1"/>
    <property type="match status" value="1"/>
</dbReference>
<feature type="compositionally biased region" description="Pro residues" evidence="6">
    <location>
        <begin position="807"/>
        <end position="817"/>
    </location>
</feature>
<feature type="compositionally biased region" description="Pro residues" evidence="6">
    <location>
        <begin position="771"/>
        <end position="781"/>
    </location>
</feature>
<evidence type="ECO:0000256" key="6">
    <source>
        <dbReference type="SAM" id="MobiDB-lite"/>
    </source>
</evidence>
<keyword evidence="3" id="KW-0963">Cytoplasm</keyword>
<dbReference type="Gene3D" id="1.25.40.280">
    <property type="entry name" value="alix/aip1 like domains"/>
    <property type="match status" value="1"/>
</dbReference>
<dbReference type="EMBL" id="JARBJD010000012">
    <property type="protein sequence ID" value="KAK2962128.1"/>
    <property type="molecule type" value="Genomic_DNA"/>
</dbReference>
<gene>
    <name evidence="8" type="ORF">BLNAU_2788</name>
</gene>
<name>A0ABQ9YEF3_9EUKA</name>
<evidence type="ECO:0000259" key="7">
    <source>
        <dbReference type="PROSITE" id="PS51180"/>
    </source>
</evidence>
<evidence type="ECO:0000256" key="2">
    <source>
        <dbReference type="ARBA" id="ARBA00004496"/>
    </source>
</evidence>
<keyword evidence="9" id="KW-1185">Reference proteome</keyword>
<dbReference type="Proteomes" id="UP001281761">
    <property type="component" value="Unassembled WGS sequence"/>
</dbReference>
<dbReference type="InterPro" id="IPR038499">
    <property type="entry name" value="BRO1_sf"/>
</dbReference>
<proteinExistence type="predicted"/>
<sequence>MFAPLPVKQTSALDLSKPLISYLKSNFDTKVFVENQPSCDIINGQRITVAQALARPENAREALVQYLAMLRSMSIKFATFRVPFKWTNAFNPKETFVNDQLNYEIICVMWNIAAALTHEVKATRNDQQGLSKKSRSLRLAASWLQEIRDMLKMCTFAPDTLDLNDQMLSLMILYLRTQSFETFLQFLIIRPSANDEIYPRAMLIANCYDEVEKNISDISKGKFDKAFLARLRCGRYKHLAIAHERIAPSFDESMEFGHELGHLKAAIFYLEEAKKLMAATKPSSVFQFDLELANHDINSVLGSIKPREEDLAYKCDNVYFKAPVKRDDLQPITPYSPLPALFTGDAIDKETDVPQVPSSDPSQEPPEGMRFMDQPVFTTLVPEQLKQFTAQYEQETQNLLRQCYDENDTVRRETRGVIEQNQMTSLITIGKGSTTNLPPHVLEKCLEVRKTGGMKACDAALNKMETIKMQCLQGMAAARQDLTNTRNSAQSMGRSVMGLSDLEPLVTDYQNRLDQAGRIDTDVSTKMNEVRDTITTVCADTLPGFNANDAVPLGSPAGNNAYCLALITALLPPQLRGASASTSEIKPLAEQLEKQLNAFQERENAIDQALEELRTTITSNHISSKLMTKSSKTPAEIMDESKQAVQAKVDQVHGAFNRAKETIPPIMATFNQLSQQVQNNPVINYAGKVAEDVEQACLSLQSTIAHLQKAEGFYTNFLPIINNLKDRAHQLALSSPGVPPSFQSYPQNFVNPSVQQFAPPPQAQPQYGQPQQPPYGQPPPQQGGYGQQYFAPPPPAQSGYQSGYPPQFQPPPPGRPY</sequence>
<accession>A0ABQ9YEF3</accession>
<keyword evidence="5" id="KW-0175">Coiled coil</keyword>
<evidence type="ECO:0000256" key="5">
    <source>
        <dbReference type="SAM" id="Coils"/>
    </source>
</evidence>
<dbReference type="PANTHER" id="PTHR23030:SF30">
    <property type="entry name" value="TYROSINE-PROTEIN PHOSPHATASE NON-RECEPTOR TYPE 23"/>
    <property type="match status" value="1"/>
</dbReference>
<dbReference type="Gene3D" id="1.20.140.50">
    <property type="entry name" value="alix/aip1 like domains"/>
    <property type="match status" value="1"/>
</dbReference>
<dbReference type="Gene3D" id="1.20.120.560">
    <property type="entry name" value="alix/aip1 in complex with the ypdl late domain"/>
    <property type="match status" value="1"/>
</dbReference>
<evidence type="ECO:0000313" key="8">
    <source>
        <dbReference type="EMBL" id="KAK2962128.1"/>
    </source>
</evidence>
<feature type="region of interest" description="Disordered" evidence="6">
    <location>
        <begin position="350"/>
        <end position="370"/>
    </location>
</feature>
<dbReference type="SMART" id="SM01041">
    <property type="entry name" value="BRO1"/>
    <property type="match status" value="1"/>
</dbReference>
<reference evidence="8 9" key="1">
    <citation type="journal article" date="2022" name="bioRxiv">
        <title>Genomics of Preaxostyla Flagellates Illuminates Evolutionary Transitions and the Path Towards Mitochondrial Loss.</title>
        <authorList>
            <person name="Novak L.V.F."/>
            <person name="Treitli S.C."/>
            <person name="Pyrih J."/>
            <person name="Halakuc P."/>
            <person name="Pipaliya S.V."/>
            <person name="Vacek V."/>
            <person name="Brzon O."/>
            <person name="Soukal P."/>
            <person name="Eme L."/>
            <person name="Dacks J.B."/>
            <person name="Karnkowska A."/>
            <person name="Elias M."/>
            <person name="Hampl V."/>
        </authorList>
    </citation>
    <scope>NUCLEOTIDE SEQUENCE [LARGE SCALE GENOMIC DNA]</scope>
    <source>
        <strain evidence="8">NAU3</strain>
        <tissue evidence="8">Gut</tissue>
    </source>
</reference>
<feature type="compositionally biased region" description="Low complexity" evidence="6">
    <location>
        <begin position="797"/>
        <end position="806"/>
    </location>
</feature>
<evidence type="ECO:0000256" key="4">
    <source>
        <dbReference type="ARBA" id="ARBA00022753"/>
    </source>
</evidence>
<feature type="region of interest" description="Disordered" evidence="6">
    <location>
        <begin position="751"/>
        <end position="817"/>
    </location>
</feature>
<keyword evidence="4" id="KW-0967">Endosome</keyword>
<dbReference type="PANTHER" id="PTHR23030">
    <property type="entry name" value="PCD6 INTERACTING PROTEIN-RELATED"/>
    <property type="match status" value="1"/>
</dbReference>